<proteinExistence type="predicted"/>
<evidence type="ECO:0000313" key="2">
    <source>
        <dbReference type="EMBL" id="KAF2437535.1"/>
    </source>
</evidence>
<feature type="region of interest" description="Disordered" evidence="1">
    <location>
        <begin position="21"/>
        <end position="46"/>
    </location>
</feature>
<keyword evidence="3" id="KW-1185">Reference proteome</keyword>
<comment type="caution">
    <text evidence="2">The sequence shown here is derived from an EMBL/GenBank/DDBJ whole genome shotgun (WGS) entry which is preliminary data.</text>
</comment>
<evidence type="ECO:0000256" key="1">
    <source>
        <dbReference type="SAM" id="MobiDB-lite"/>
    </source>
</evidence>
<protein>
    <submittedName>
        <fullName evidence="2">Uncharacterized protein</fullName>
    </submittedName>
</protein>
<sequence length="220" mass="24492">MRREELSPPLLYSTLLSLAPARNARKPTPKQNPVKRRGMRSPVRQPRSPIPIFRAIYPLATNNGAYARRIVRATPCHGSGAGVRRSPLVLCCTSLLLWDGGREEEEEKVGSAVCRVRCSARVRWWASACAGVGVCDVRCGPLGAIAHHATPHCWERARENAKATRECRLELHYRSNERSVAGRGDRQAQEPLVLHPSIHPVCIPQSNPFAANDTQERKQK</sequence>
<reference evidence="2" key="1">
    <citation type="journal article" date="2020" name="Stud. Mycol.">
        <title>101 Dothideomycetes genomes: a test case for predicting lifestyles and emergence of pathogens.</title>
        <authorList>
            <person name="Haridas S."/>
            <person name="Albert R."/>
            <person name="Binder M."/>
            <person name="Bloem J."/>
            <person name="Labutti K."/>
            <person name="Salamov A."/>
            <person name="Andreopoulos B."/>
            <person name="Baker S."/>
            <person name="Barry K."/>
            <person name="Bills G."/>
            <person name="Bluhm B."/>
            <person name="Cannon C."/>
            <person name="Castanera R."/>
            <person name="Culley D."/>
            <person name="Daum C."/>
            <person name="Ezra D."/>
            <person name="Gonzalez J."/>
            <person name="Henrissat B."/>
            <person name="Kuo A."/>
            <person name="Liang C."/>
            <person name="Lipzen A."/>
            <person name="Lutzoni F."/>
            <person name="Magnuson J."/>
            <person name="Mondo S."/>
            <person name="Nolan M."/>
            <person name="Ohm R."/>
            <person name="Pangilinan J."/>
            <person name="Park H.-J."/>
            <person name="Ramirez L."/>
            <person name="Alfaro M."/>
            <person name="Sun H."/>
            <person name="Tritt A."/>
            <person name="Yoshinaga Y."/>
            <person name="Zwiers L.-H."/>
            <person name="Turgeon B."/>
            <person name="Goodwin S."/>
            <person name="Spatafora J."/>
            <person name="Crous P."/>
            <person name="Grigoriev I."/>
        </authorList>
    </citation>
    <scope>NUCLEOTIDE SEQUENCE</scope>
    <source>
        <strain evidence="2">CBS 690.94</strain>
    </source>
</reference>
<feature type="compositionally biased region" description="Basic residues" evidence="1">
    <location>
        <begin position="23"/>
        <end position="39"/>
    </location>
</feature>
<organism evidence="2 3">
    <name type="scientific">Karstenula rhodostoma CBS 690.94</name>
    <dbReference type="NCBI Taxonomy" id="1392251"/>
    <lineage>
        <taxon>Eukaryota</taxon>
        <taxon>Fungi</taxon>
        <taxon>Dikarya</taxon>
        <taxon>Ascomycota</taxon>
        <taxon>Pezizomycotina</taxon>
        <taxon>Dothideomycetes</taxon>
        <taxon>Pleosporomycetidae</taxon>
        <taxon>Pleosporales</taxon>
        <taxon>Massarineae</taxon>
        <taxon>Didymosphaeriaceae</taxon>
        <taxon>Karstenula</taxon>
    </lineage>
</organism>
<gene>
    <name evidence="2" type="ORF">P171DRAFT_178150</name>
</gene>
<dbReference type="AlphaFoldDB" id="A0A9P4P546"/>
<dbReference type="Proteomes" id="UP000799764">
    <property type="component" value="Unassembled WGS sequence"/>
</dbReference>
<dbReference type="EMBL" id="MU001515">
    <property type="protein sequence ID" value="KAF2437535.1"/>
    <property type="molecule type" value="Genomic_DNA"/>
</dbReference>
<accession>A0A9P4P546</accession>
<evidence type="ECO:0000313" key="3">
    <source>
        <dbReference type="Proteomes" id="UP000799764"/>
    </source>
</evidence>
<name>A0A9P4P546_9PLEO</name>